<organism evidence="3">
    <name type="scientific">Timema cristinae</name>
    <name type="common">Walking stick</name>
    <dbReference type="NCBI Taxonomy" id="61476"/>
    <lineage>
        <taxon>Eukaryota</taxon>
        <taxon>Metazoa</taxon>
        <taxon>Ecdysozoa</taxon>
        <taxon>Arthropoda</taxon>
        <taxon>Hexapoda</taxon>
        <taxon>Insecta</taxon>
        <taxon>Pterygota</taxon>
        <taxon>Neoptera</taxon>
        <taxon>Polyneoptera</taxon>
        <taxon>Phasmatodea</taxon>
        <taxon>Timematodea</taxon>
        <taxon>Timematoidea</taxon>
        <taxon>Timematidae</taxon>
        <taxon>Timema</taxon>
    </lineage>
</organism>
<feature type="repeat" description="TPR" evidence="1">
    <location>
        <begin position="144"/>
        <end position="177"/>
    </location>
</feature>
<feature type="region of interest" description="Disordered" evidence="2">
    <location>
        <begin position="249"/>
        <end position="287"/>
    </location>
</feature>
<feature type="compositionally biased region" description="Acidic residues" evidence="2">
    <location>
        <begin position="275"/>
        <end position="287"/>
    </location>
</feature>
<gene>
    <name evidence="3" type="ORF">TCEB3V08_LOCUS3843</name>
</gene>
<proteinExistence type="predicted"/>
<sequence length="287" mass="31427">MKSPLRITLEPTFHQLEAMKLDKSPFVIISVVGQELLGIGQYAAAVIVLEAALHIGTCSLKLRGSVFSALSSAYWALNSLDKAISYMQQDLTVAKTLGDIAGECRAHGNLGSAYFSKGSYKEALTSHRYQLVLAMKCKDTQAAASALTSLGHVYTAIGDYPNALASHKQCVQLVKQMGDRLQEAREIGNVGAVYLAMGEFESAVDCHTQHLRLARRLGNQAIAHPSSRLNDLDILDYLDTIDSDSDFVNENNSNITSDDDNLPDLRNPSVHNMSDSDENDMKDEDYR</sequence>
<name>A0A7R9GT35_TIMCR</name>
<dbReference type="FunFam" id="1.25.40.10:FF:000040">
    <property type="entry name" value="Tetratricopeptide repeat domain 28"/>
    <property type="match status" value="1"/>
</dbReference>
<dbReference type="InterPro" id="IPR019734">
    <property type="entry name" value="TPR_rpt"/>
</dbReference>
<dbReference type="SMART" id="SM00028">
    <property type="entry name" value="TPR"/>
    <property type="match status" value="4"/>
</dbReference>
<evidence type="ECO:0000313" key="3">
    <source>
        <dbReference type="EMBL" id="CAD7396928.1"/>
    </source>
</evidence>
<dbReference type="Gene3D" id="1.25.40.10">
    <property type="entry name" value="Tetratricopeptide repeat domain"/>
    <property type="match status" value="1"/>
</dbReference>
<dbReference type="EMBL" id="OC317446">
    <property type="protein sequence ID" value="CAD7396928.1"/>
    <property type="molecule type" value="Genomic_DNA"/>
</dbReference>
<evidence type="ECO:0000256" key="2">
    <source>
        <dbReference type="SAM" id="MobiDB-lite"/>
    </source>
</evidence>
<dbReference type="InterPro" id="IPR011990">
    <property type="entry name" value="TPR-like_helical_dom_sf"/>
</dbReference>
<dbReference type="SUPFAM" id="SSF48452">
    <property type="entry name" value="TPR-like"/>
    <property type="match status" value="1"/>
</dbReference>
<dbReference type="PROSITE" id="PS50005">
    <property type="entry name" value="TPR"/>
    <property type="match status" value="1"/>
</dbReference>
<dbReference type="AlphaFoldDB" id="A0A7R9GT35"/>
<dbReference type="Pfam" id="PF13424">
    <property type="entry name" value="TPR_12"/>
    <property type="match status" value="1"/>
</dbReference>
<accession>A0A7R9GT35</accession>
<dbReference type="PANTHER" id="PTHR10098">
    <property type="entry name" value="RAPSYN-RELATED"/>
    <property type="match status" value="1"/>
</dbReference>
<dbReference type="Pfam" id="PF13176">
    <property type="entry name" value="TPR_7"/>
    <property type="match status" value="1"/>
</dbReference>
<protein>
    <submittedName>
        <fullName evidence="3">Uncharacterized protein</fullName>
    </submittedName>
</protein>
<reference evidence="3" key="1">
    <citation type="submission" date="2020-11" db="EMBL/GenBank/DDBJ databases">
        <authorList>
            <person name="Tran Van P."/>
        </authorList>
    </citation>
    <scope>NUCLEOTIDE SEQUENCE</scope>
</reference>
<keyword evidence="1" id="KW-0802">TPR repeat</keyword>
<dbReference type="PANTHER" id="PTHR10098:SF108">
    <property type="entry name" value="TETRATRICOPEPTIDE REPEAT PROTEIN 28"/>
    <property type="match status" value="1"/>
</dbReference>
<evidence type="ECO:0000256" key="1">
    <source>
        <dbReference type="PROSITE-ProRule" id="PRU00339"/>
    </source>
</evidence>